<keyword evidence="4 5" id="KW-0408">Iron</keyword>
<keyword evidence="2 5" id="KW-0479">Metal-binding</keyword>
<dbReference type="InterPro" id="IPR002401">
    <property type="entry name" value="Cyt_P450_E_grp-I"/>
</dbReference>
<organism evidence="7 8">
    <name type="scientific">Xylaria grammica</name>
    <dbReference type="NCBI Taxonomy" id="363999"/>
    <lineage>
        <taxon>Eukaryota</taxon>
        <taxon>Fungi</taxon>
        <taxon>Dikarya</taxon>
        <taxon>Ascomycota</taxon>
        <taxon>Pezizomycotina</taxon>
        <taxon>Sordariomycetes</taxon>
        <taxon>Xylariomycetidae</taxon>
        <taxon>Xylariales</taxon>
        <taxon>Xylariaceae</taxon>
        <taxon>Xylaria</taxon>
    </lineage>
</organism>
<dbReference type="GO" id="GO:0005506">
    <property type="term" value="F:iron ion binding"/>
    <property type="evidence" value="ECO:0007669"/>
    <property type="project" value="InterPro"/>
</dbReference>
<dbReference type="GO" id="GO:0004497">
    <property type="term" value="F:monooxygenase activity"/>
    <property type="evidence" value="ECO:0007669"/>
    <property type="project" value="UniProtKB-KW"/>
</dbReference>
<proteinExistence type="inferred from homology"/>
<evidence type="ECO:0000256" key="1">
    <source>
        <dbReference type="ARBA" id="ARBA00010617"/>
    </source>
</evidence>
<dbReference type="PRINTS" id="PR00463">
    <property type="entry name" value="EP450I"/>
</dbReference>
<reference evidence="7 8" key="1">
    <citation type="submission" date="2018-12" db="EMBL/GenBank/DDBJ databases">
        <title>Draft genome sequence of Xylaria grammica IHI A82.</title>
        <authorList>
            <person name="Buettner E."/>
            <person name="Kellner H."/>
        </authorList>
    </citation>
    <scope>NUCLEOTIDE SEQUENCE [LARGE SCALE GENOMIC DNA]</scope>
    <source>
        <strain evidence="7 8">IHI A82</strain>
    </source>
</reference>
<keyword evidence="5 6" id="KW-0349">Heme</keyword>
<dbReference type="PROSITE" id="PS00086">
    <property type="entry name" value="CYTOCHROME_P450"/>
    <property type="match status" value="1"/>
</dbReference>
<evidence type="ECO:0000313" key="7">
    <source>
        <dbReference type="EMBL" id="RWA12599.1"/>
    </source>
</evidence>
<dbReference type="Proteomes" id="UP000286045">
    <property type="component" value="Unassembled WGS sequence"/>
</dbReference>
<comment type="cofactor">
    <cofactor evidence="5">
        <name>heme</name>
        <dbReference type="ChEBI" id="CHEBI:30413"/>
    </cofactor>
</comment>
<dbReference type="PANTHER" id="PTHR46300:SF11">
    <property type="entry name" value="OXIDOREDUCTASE, PUTATIVE-RELATED"/>
    <property type="match status" value="1"/>
</dbReference>
<keyword evidence="8" id="KW-1185">Reference proteome</keyword>
<dbReference type="InterPro" id="IPR017972">
    <property type="entry name" value="Cyt_P450_CS"/>
</dbReference>
<keyword evidence="3 6" id="KW-0560">Oxidoreductase</keyword>
<accession>A0A439DDV6</accession>
<protein>
    <recommendedName>
        <fullName evidence="9">O-methylsterigmatocystin oxidoreductase</fullName>
    </recommendedName>
</protein>
<dbReference type="STRING" id="363999.A0A439DDV6"/>
<evidence type="ECO:0000256" key="5">
    <source>
        <dbReference type="PIRSR" id="PIRSR602401-1"/>
    </source>
</evidence>
<name>A0A439DDV6_9PEZI</name>
<dbReference type="InterPro" id="IPR050364">
    <property type="entry name" value="Cytochrome_P450_fung"/>
</dbReference>
<comment type="caution">
    <text evidence="7">The sequence shown here is derived from an EMBL/GenBank/DDBJ whole genome shotgun (WGS) entry which is preliminary data.</text>
</comment>
<evidence type="ECO:0008006" key="9">
    <source>
        <dbReference type="Google" id="ProtNLM"/>
    </source>
</evidence>
<evidence type="ECO:0000256" key="6">
    <source>
        <dbReference type="RuleBase" id="RU000461"/>
    </source>
</evidence>
<comment type="similarity">
    <text evidence="1 6">Belongs to the cytochrome P450 family.</text>
</comment>
<dbReference type="GO" id="GO:0016705">
    <property type="term" value="F:oxidoreductase activity, acting on paired donors, with incorporation or reduction of molecular oxygen"/>
    <property type="evidence" value="ECO:0007669"/>
    <property type="project" value="InterPro"/>
</dbReference>
<evidence type="ECO:0000313" key="8">
    <source>
        <dbReference type="Proteomes" id="UP000286045"/>
    </source>
</evidence>
<evidence type="ECO:0000256" key="2">
    <source>
        <dbReference type="ARBA" id="ARBA00022723"/>
    </source>
</evidence>
<dbReference type="Gene3D" id="1.10.630.10">
    <property type="entry name" value="Cytochrome P450"/>
    <property type="match status" value="1"/>
</dbReference>
<dbReference type="InterPro" id="IPR036396">
    <property type="entry name" value="Cyt_P450_sf"/>
</dbReference>
<dbReference type="Pfam" id="PF00067">
    <property type="entry name" value="p450"/>
    <property type="match status" value="1"/>
</dbReference>
<dbReference type="InterPro" id="IPR001128">
    <property type="entry name" value="Cyt_P450"/>
</dbReference>
<dbReference type="AlphaFoldDB" id="A0A439DDV6"/>
<evidence type="ECO:0000256" key="3">
    <source>
        <dbReference type="ARBA" id="ARBA00023002"/>
    </source>
</evidence>
<gene>
    <name evidence="7" type="ORF">EKO27_g2498</name>
</gene>
<dbReference type="CDD" id="cd11065">
    <property type="entry name" value="CYP64-like"/>
    <property type="match status" value="1"/>
</dbReference>
<dbReference type="GO" id="GO:0020037">
    <property type="term" value="F:heme binding"/>
    <property type="evidence" value="ECO:0007669"/>
    <property type="project" value="InterPro"/>
</dbReference>
<dbReference type="EMBL" id="RYZI01000046">
    <property type="protein sequence ID" value="RWA12599.1"/>
    <property type="molecule type" value="Genomic_DNA"/>
</dbReference>
<keyword evidence="6" id="KW-0503">Monooxygenase</keyword>
<dbReference type="PRINTS" id="PR00385">
    <property type="entry name" value="P450"/>
</dbReference>
<dbReference type="PANTHER" id="PTHR46300">
    <property type="entry name" value="P450, PUTATIVE (EUROFUNG)-RELATED-RELATED"/>
    <property type="match status" value="1"/>
</dbReference>
<sequence>MSTINMDIMAFPSPFHKLAAFILVSTALVVLSAWFKNDRRLDKMQGPRGWPLIGIGIGLPQMSAEVLGQWAIKYGEVYKIKVGWYNWVVINSPEAMRDIFDKQSASTSSRSPMPLAHDVAVGGMRMNTLPYNKKWRAYRTIVHGLLSTSLTDQFNPSQLYETKQLLNDFTFNNQDGKHFYWHVRRYFFSILMTSCYGSRVDSWEHEDVRSAIHSTQLLSKISKPGSFIVDEIPILAKLPAWLQPGRRMAESLREPILSAKMWLWRRLEDQMKTGRAPMCFGRQLYEDNKRWRDQGLTDEDFAWTVGGIADAGSGTSTVTFNSAILYMAANPHVQDKAYEELMRVVGPDRTPTIQDLPNLPYINAFVKETIRLKPVPVWCIKRYADADVRYKDYVIPKGTVLLGNTIFLGSDPARYDDPQAFKPERYLCFPRSSFEYAAGDQTKRDHFSFGVGRRVCPGAKLAEITLDLALANVLWGLAIRPPQGVTALDAGPEAWDTTEFQAPKPFAVRFEPRRLETADFVKIQWETAMKEGYVMNGRRVDVNGVMH</sequence>
<evidence type="ECO:0000256" key="4">
    <source>
        <dbReference type="ARBA" id="ARBA00023004"/>
    </source>
</evidence>
<dbReference type="SUPFAM" id="SSF48264">
    <property type="entry name" value="Cytochrome P450"/>
    <property type="match status" value="1"/>
</dbReference>
<feature type="binding site" description="axial binding residue" evidence="5">
    <location>
        <position position="456"/>
    </location>
    <ligand>
        <name>heme</name>
        <dbReference type="ChEBI" id="CHEBI:30413"/>
    </ligand>
    <ligandPart>
        <name>Fe</name>
        <dbReference type="ChEBI" id="CHEBI:18248"/>
    </ligandPart>
</feature>